<dbReference type="Pfam" id="PF20182">
    <property type="entry name" value="DUF6545"/>
    <property type="match status" value="1"/>
</dbReference>
<keyword evidence="4" id="KW-1185">Reference proteome</keyword>
<feature type="transmembrane region" description="Helical" evidence="1">
    <location>
        <begin position="171"/>
        <end position="193"/>
    </location>
</feature>
<dbReference type="EMBL" id="BMUE01000030">
    <property type="protein sequence ID" value="GGW82131.1"/>
    <property type="molecule type" value="Genomic_DNA"/>
</dbReference>
<dbReference type="AlphaFoldDB" id="A0A918JI53"/>
<keyword evidence="1" id="KW-0812">Transmembrane</keyword>
<protein>
    <recommendedName>
        <fullName evidence="2">DUF6545 domain-containing protein</fullName>
    </recommendedName>
</protein>
<dbReference type="RefSeq" id="WP_190019379.1">
    <property type="nucleotide sequence ID" value="NZ_BMUE01000030.1"/>
</dbReference>
<reference evidence="3" key="2">
    <citation type="submission" date="2020-09" db="EMBL/GenBank/DDBJ databases">
        <authorList>
            <person name="Sun Q."/>
            <person name="Ohkuma M."/>
        </authorList>
    </citation>
    <scope>NUCLEOTIDE SEQUENCE</scope>
    <source>
        <strain evidence="3">JCM 4490</strain>
    </source>
</reference>
<feature type="domain" description="DUF6545" evidence="2">
    <location>
        <begin position="231"/>
        <end position="365"/>
    </location>
</feature>
<feature type="transmembrane region" description="Helical" evidence="1">
    <location>
        <begin position="65"/>
        <end position="88"/>
    </location>
</feature>
<gene>
    <name evidence="3" type="ORF">GCM10010503_69300</name>
</gene>
<feature type="transmembrane region" description="Helical" evidence="1">
    <location>
        <begin position="95"/>
        <end position="114"/>
    </location>
</feature>
<evidence type="ECO:0000313" key="3">
    <source>
        <dbReference type="EMBL" id="GGW82131.1"/>
    </source>
</evidence>
<keyword evidence="1" id="KW-1133">Transmembrane helix</keyword>
<feature type="transmembrane region" description="Helical" evidence="1">
    <location>
        <begin position="36"/>
        <end position="59"/>
    </location>
</feature>
<dbReference type="NCBIfam" id="NF042915">
    <property type="entry name" value="MAB_1171c_fam"/>
    <property type="match status" value="1"/>
</dbReference>
<evidence type="ECO:0000313" key="4">
    <source>
        <dbReference type="Proteomes" id="UP000620224"/>
    </source>
</evidence>
<reference evidence="3" key="1">
    <citation type="journal article" date="2014" name="Int. J. Syst. Evol. Microbiol.">
        <title>Complete genome sequence of Corynebacterium casei LMG S-19264T (=DSM 44701T), isolated from a smear-ripened cheese.</title>
        <authorList>
            <consortium name="US DOE Joint Genome Institute (JGI-PGF)"/>
            <person name="Walter F."/>
            <person name="Albersmeier A."/>
            <person name="Kalinowski J."/>
            <person name="Ruckert C."/>
        </authorList>
    </citation>
    <scope>NUCLEOTIDE SEQUENCE</scope>
    <source>
        <strain evidence="3">JCM 4490</strain>
    </source>
</reference>
<dbReference type="Proteomes" id="UP000620224">
    <property type="component" value="Unassembled WGS sequence"/>
</dbReference>
<evidence type="ECO:0000256" key="1">
    <source>
        <dbReference type="SAM" id="Phobius"/>
    </source>
</evidence>
<evidence type="ECO:0000259" key="2">
    <source>
        <dbReference type="Pfam" id="PF20182"/>
    </source>
</evidence>
<organism evidence="3 4">
    <name type="scientific">Streptomyces lucensis JCM 4490</name>
    <dbReference type="NCBI Taxonomy" id="1306176"/>
    <lineage>
        <taxon>Bacteria</taxon>
        <taxon>Bacillati</taxon>
        <taxon>Actinomycetota</taxon>
        <taxon>Actinomycetes</taxon>
        <taxon>Kitasatosporales</taxon>
        <taxon>Streptomycetaceae</taxon>
        <taxon>Streptomyces</taxon>
    </lineage>
</organism>
<dbReference type="InterPro" id="IPR050039">
    <property type="entry name" value="MAB_1171c-like"/>
</dbReference>
<accession>A0A918JI53</accession>
<feature type="transmembrane region" description="Helical" evidence="1">
    <location>
        <begin position="199"/>
        <end position="220"/>
    </location>
</feature>
<feature type="transmembrane region" description="Helical" evidence="1">
    <location>
        <begin position="134"/>
        <end position="159"/>
    </location>
</feature>
<proteinExistence type="predicted"/>
<comment type="caution">
    <text evidence="3">The sequence shown here is derived from an EMBL/GenBank/DDBJ whole genome shotgun (WGS) entry which is preliminary data.</text>
</comment>
<dbReference type="InterPro" id="IPR046675">
    <property type="entry name" value="DUF6545"/>
</dbReference>
<feature type="transmembrane region" description="Helical" evidence="1">
    <location>
        <begin position="6"/>
        <end position="24"/>
    </location>
</feature>
<sequence>MTELAHDVGVWSLLTLWIALVWRAGAALRLPNQRGLWFTVLAATIAVTLFQPRIVTWLAGLGADIHTICLTRNLIGVLSAGLVLLFIVDSTRSRHLRITVITLLLTALGSLLLMDLLGVGRSPTPAQAPATSLSLYWLVLVVSHLAGDGVAVLVCWPYSRRTRDRDLVWSLRLFAMGSVLALVFWSGYLVALFRHTQAPLPYLTLIINLHGFFRAASLLVPTATARVRSMRALHTVWRLWPLWRDLVVAVPQVALARPRRSRVREVLLRRAPLPLQAHRQIIETYDALLELQQYVQPDTYERAHRRAEDAGSTGERLVAAALSGALREAWQAKLAGVPPSAPCPLPGVDGGSPATLLAIARAWTSTDDARRDVTRPVVSPSP</sequence>
<keyword evidence="1" id="KW-0472">Membrane</keyword>
<name>A0A918JI53_9ACTN</name>